<dbReference type="AlphaFoldDB" id="A0A1N7MSS9"/>
<accession>A0A1N7MSS9</accession>
<evidence type="ECO:0000313" key="2">
    <source>
        <dbReference type="Proteomes" id="UP000185678"/>
    </source>
</evidence>
<gene>
    <name evidence="1" type="ORF">SAMN05421779_104325</name>
</gene>
<dbReference type="RefSeq" id="WP_076400754.1">
    <property type="nucleotide sequence ID" value="NZ_FTOA01000004.1"/>
</dbReference>
<sequence length="250" mass="27332">MLTLTIRSTHAADCDVAMQFARDAGNADACPPSEEILCDAISSRRGYALMLNGQMSGLIVALRHYGENLAIEAPWREIVFYGAQPEGFGLFKVMLAVACVSEAVMSPGADAIFMAVPQNVFPQTAACISAGLVPWIPDEPLMRSWVMARTVHATSGQDDPDILLAKAEQSLHFLRLQPDGLTQLAYNLLRWDQPDSLLIRPASRNHGAALPASLLLSVDALLSHRTAVEEVAQADYTYQRLLRDQALLRF</sequence>
<dbReference type="EMBL" id="FTOA01000004">
    <property type="protein sequence ID" value="SIS89112.1"/>
    <property type="molecule type" value="Genomic_DNA"/>
</dbReference>
<protein>
    <submittedName>
        <fullName evidence="1">Uncharacterized protein</fullName>
    </submittedName>
</protein>
<organism evidence="1 2">
    <name type="scientific">Insolitispirillum peregrinum</name>
    <dbReference type="NCBI Taxonomy" id="80876"/>
    <lineage>
        <taxon>Bacteria</taxon>
        <taxon>Pseudomonadati</taxon>
        <taxon>Pseudomonadota</taxon>
        <taxon>Alphaproteobacteria</taxon>
        <taxon>Rhodospirillales</taxon>
        <taxon>Novispirillaceae</taxon>
        <taxon>Insolitispirillum</taxon>
    </lineage>
</organism>
<name>A0A1N7MSS9_9PROT</name>
<dbReference type="Proteomes" id="UP000185678">
    <property type="component" value="Unassembled WGS sequence"/>
</dbReference>
<keyword evidence="2" id="KW-1185">Reference proteome</keyword>
<reference evidence="1 2" key="1">
    <citation type="submission" date="2017-01" db="EMBL/GenBank/DDBJ databases">
        <authorList>
            <person name="Mah S.A."/>
            <person name="Swanson W.J."/>
            <person name="Moy G.W."/>
            <person name="Vacquier V.D."/>
        </authorList>
    </citation>
    <scope>NUCLEOTIDE SEQUENCE [LARGE SCALE GENOMIC DNA]</scope>
    <source>
        <strain evidence="1 2">DSM 11589</strain>
    </source>
</reference>
<evidence type="ECO:0000313" key="1">
    <source>
        <dbReference type="EMBL" id="SIS89112.1"/>
    </source>
</evidence>
<proteinExistence type="predicted"/>